<dbReference type="InterPro" id="IPR002306">
    <property type="entry name" value="Trp-tRNA-ligase"/>
</dbReference>
<dbReference type="NCBIfam" id="TIGR00233">
    <property type="entry name" value="trpS"/>
    <property type="match status" value="1"/>
</dbReference>
<gene>
    <name evidence="11" type="ORF">A2Z67_01310</name>
</gene>
<keyword evidence="4 10" id="KW-0547">Nucleotide-binding</keyword>
<dbReference type="EMBL" id="MGFQ01000030">
    <property type="protein sequence ID" value="OGM09029.1"/>
    <property type="molecule type" value="Genomic_DNA"/>
</dbReference>
<dbReference type="Gene3D" id="3.40.50.620">
    <property type="entry name" value="HUPs"/>
    <property type="match status" value="1"/>
</dbReference>
<dbReference type="InterPro" id="IPR002305">
    <property type="entry name" value="aa-tRNA-synth_Ic"/>
</dbReference>
<keyword evidence="7 10" id="KW-0030">Aminoacyl-tRNA synthetase</keyword>
<evidence type="ECO:0000313" key="12">
    <source>
        <dbReference type="Proteomes" id="UP000176939"/>
    </source>
</evidence>
<dbReference type="Pfam" id="PF00579">
    <property type="entry name" value="tRNA-synt_1b"/>
    <property type="match status" value="1"/>
</dbReference>
<dbReference type="SUPFAM" id="SSF52374">
    <property type="entry name" value="Nucleotidylyl transferase"/>
    <property type="match status" value="1"/>
</dbReference>
<evidence type="ECO:0000256" key="1">
    <source>
        <dbReference type="ARBA" id="ARBA00005594"/>
    </source>
</evidence>
<dbReference type="AlphaFoldDB" id="A0A1F7X2W1"/>
<evidence type="ECO:0000313" key="11">
    <source>
        <dbReference type="EMBL" id="OGM09029.1"/>
    </source>
</evidence>
<accession>A0A1F7X2W1</accession>
<dbReference type="InterPro" id="IPR014729">
    <property type="entry name" value="Rossmann-like_a/b/a_fold"/>
</dbReference>
<comment type="similarity">
    <text evidence="1 10">Belongs to the class-I aminoacyl-tRNA synthetase family.</text>
</comment>
<dbReference type="PANTHER" id="PTHR43766">
    <property type="entry name" value="TRYPTOPHAN--TRNA LIGASE, MITOCHONDRIAL"/>
    <property type="match status" value="1"/>
</dbReference>
<comment type="caution">
    <text evidence="11">The sequence shown here is derived from an EMBL/GenBank/DDBJ whole genome shotgun (WGS) entry which is preliminary data.</text>
</comment>
<dbReference type="EC" id="6.1.1.2" evidence="2 9"/>
<keyword evidence="3 10" id="KW-0436">Ligase</keyword>
<name>A0A1F7X2W1_9BACT</name>
<dbReference type="FunFam" id="1.10.240.10:FF:000005">
    <property type="entry name" value="Tryptophan--tRNA ligase"/>
    <property type="match status" value="1"/>
</dbReference>
<dbReference type="GO" id="GO:0005524">
    <property type="term" value="F:ATP binding"/>
    <property type="evidence" value="ECO:0007669"/>
    <property type="project" value="UniProtKB-KW"/>
</dbReference>
<protein>
    <recommendedName>
        <fullName evidence="2 9">Tryptophan--tRNA ligase</fullName>
        <ecNumber evidence="2 9">6.1.1.2</ecNumber>
    </recommendedName>
</protein>
<reference evidence="11 12" key="1">
    <citation type="journal article" date="2016" name="Nat. Commun.">
        <title>Thousands of microbial genomes shed light on interconnected biogeochemical processes in an aquifer system.</title>
        <authorList>
            <person name="Anantharaman K."/>
            <person name="Brown C.T."/>
            <person name="Hug L.A."/>
            <person name="Sharon I."/>
            <person name="Castelle C.J."/>
            <person name="Probst A.J."/>
            <person name="Thomas B.C."/>
            <person name="Singh A."/>
            <person name="Wilkins M.J."/>
            <person name="Karaoz U."/>
            <person name="Brodie E.L."/>
            <person name="Williams K.H."/>
            <person name="Hubbard S.S."/>
            <person name="Banfield J.F."/>
        </authorList>
    </citation>
    <scope>NUCLEOTIDE SEQUENCE [LARGE SCALE GENOMIC DNA]</scope>
</reference>
<evidence type="ECO:0000256" key="7">
    <source>
        <dbReference type="ARBA" id="ARBA00023146"/>
    </source>
</evidence>
<evidence type="ECO:0000256" key="9">
    <source>
        <dbReference type="NCBIfam" id="TIGR00233"/>
    </source>
</evidence>
<dbReference type="PRINTS" id="PR01039">
    <property type="entry name" value="TRNASYNTHTRP"/>
</dbReference>
<dbReference type="Proteomes" id="UP000176939">
    <property type="component" value="Unassembled WGS sequence"/>
</dbReference>
<evidence type="ECO:0000256" key="10">
    <source>
        <dbReference type="RuleBase" id="RU363036"/>
    </source>
</evidence>
<sequence length="341" mass="38440">MADKRVLTGMRTTGALHLGHYVGALKQWKEVQDSNQYECFFLLADVQALTTHAHKPELLSQSVKDVVLDWLAIGLDPTLANVHFVLQSQVKERYELSILLSMIAGYNEVMRNPTLKDELKNQKDVTIGFMTYPVDQVADIYMVSPYPPEKGQELLVPVGEDQVPHLEYARVLARRFNKMYGPVFVPCDALVGEIGRLVGIDGQAKMSKSLGNSIDLSDDKETVTAKVKSMFTDPKRIRPDIPGETENNPVFIYHRAFNPNKEEVADLTERYQKGKVGDVEVKEKLAKALNNFLDPVRERRVQAQKSADIGEIVRSGTEVARKACIPVVEAVREYMHLKYPK</sequence>
<organism evidence="11 12">
    <name type="scientific">Candidatus Woesebacteria bacterium RBG_13_36_22</name>
    <dbReference type="NCBI Taxonomy" id="1802478"/>
    <lineage>
        <taxon>Bacteria</taxon>
        <taxon>Candidatus Woeseibacteriota</taxon>
    </lineage>
</organism>
<dbReference type="GO" id="GO:0005829">
    <property type="term" value="C:cytosol"/>
    <property type="evidence" value="ECO:0007669"/>
    <property type="project" value="TreeGrafter"/>
</dbReference>
<evidence type="ECO:0000256" key="6">
    <source>
        <dbReference type="ARBA" id="ARBA00022917"/>
    </source>
</evidence>
<dbReference type="Gene3D" id="1.10.240.10">
    <property type="entry name" value="Tyrosyl-Transfer RNA Synthetase"/>
    <property type="match status" value="1"/>
</dbReference>
<evidence type="ECO:0000256" key="3">
    <source>
        <dbReference type="ARBA" id="ARBA00022598"/>
    </source>
</evidence>
<evidence type="ECO:0000256" key="8">
    <source>
        <dbReference type="ARBA" id="ARBA00049929"/>
    </source>
</evidence>
<dbReference type="GO" id="GO:0006436">
    <property type="term" value="P:tryptophanyl-tRNA aminoacylation"/>
    <property type="evidence" value="ECO:0007669"/>
    <property type="project" value="UniProtKB-UniRule"/>
</dbReference>
<keyword evidence="6 10" id="KW-0648">Protein biosynthesis</keyword>
<evidence type="ECO:0000256" key="2">
    <source>
        <dbReference type="ARBA" id="ARBA00013161"/>
    </source>
</evidence>
<evidence type="ECO:0000256" key="4">
    <source>
        <dbReference type="ARBA" id="ARBA00022741"/>
    </source>
</evidence>
<dbReference type="PANTHER" id="PTHR43766:SF1">
    <property type="entry name" value="TRYPTOPHAN--TRNA LIGASE, MITOCHONDRIAL"/>
    <property type="match status" value="1"/>
</dbReference>
<dbReference type="InterPro" id="IPR050203">
    <property type="entry name" value="Trp-tRNA_synthetase"/>
</dbReference>
<dbReference type="CDD" id="cd00806">
    <property type="entry name" value="TrpRS_core"/>
    <property type="match status" value="1"/>
</dbReference>
<evidence type="ECO:0000256" key="5">
    <source>
        <dbReference type="ARBA" id="ARBA00022840"/>
    </source>
</evidence>
<keyword evidence="5 10" id="KW-0067">ATP-binding</keyword>
<proteinExistence type="inferred from homology"/>
<comment type="catalytic activity">
    <reaction evidence="8">
        <text>tRNA(Trp) + L-tryptophan + ATP = L-tryptophyl-tRNA(Trp) + AMP + diphosphate + H(+)</text>
        <dbReference type="Rhea" id="RHEA:24080"/>
        <dbReference type="Rhea" id="RHEA-COMP:9671"/>
        <dbReference type="Rhea" id="RHEA-COMP:9705"/>
        <dbReference type="ChEBI" id="CHEBI:15378"/>
        <dbReference type="ChEBI" id="CHEBI:30616"/>
        <dbReference type="ChEBI" id="CHEBI:33019"/>
        <dbReference type="ChEBI" id="CHEBI:57912"/>
        <dbReference type="ChEBI" id="CHEBI:78442"/>
        <dbReference type="ChEBI" id="CHEBI:78535"/>
        <dbReference type="ChEBI" id="CHEBI:456215"/>
        <dbReference type="EC" id="6.1.1.2"/>
    </reaction>
</comment>
<dbReference type="GO" id="GO:0004830">
    <property type="term" value="F:tryptophan-tRNA ligase activity"/>
    <property type="evidence" value="ECO:0007669"/>
    <property type="project" value="UniProtKB-UniRule"/>
</dbReference>